<dbReference type="Proteomes" id="UP000318585">
    <property type="component" value="Unassembled WGS sequence"/>
</dbReference>
<evidence type="ECO:0000313" key="1">
    <source>
        <dbReference type="EMBL" id="TRX15971.1"/>
    </source>
</evidence>
<comment type="caution">
    <text evidence="1">The sequence shown here is derived from an EMBL/GenBank/DDBJ whole genome shotgun (WGS) entry which is preliminary data.</text>
</comment>
<name>A0A553C621_9FLAO</name>
<sequence>MININELRIGNLVDLGKIEQLDNSIDEVYYSGDGFYQSTYCCNINPIQLTDKWLLKSNFEFELGGCWQNWTRINLKKIGDCYLVCFDGSVLIGINYVHQFQNIYFALVGSELPLLQADA</sequence>
<proteinExistence type="predicted"/>
<gene>
    <name evidence="1" type="ORF">FNW17_15545</name>
</gene>
<keyword evidence="2" id="KW-1185">Reference proteome</keyword>
<dbReference type="RefSeq" id="WP_144072138.1">
    <property type="nucleotide sequence ID" value="NZ_VJZR01000024.1"/>
</dbReference>
<dbReference type="OrthoDB" id="956134at2"/>
<accession>A0A553C621</accession>
<dbReference type="EMBL" id="VJZR01000024">
    <property type="protein sequence ID" value="TRX15971.1"/>
    <property type="molecule type" value="Genomic_DNA"/>
</dbReference>
<organism evidence="1 2">
    <name type="scientific">Flavobacterium franklandianum</name>
    <dbReference type="NCBI Taxonomy" id="2594430"/>
    <lineage>
        <taxon>Bacteria</taxon>
        <taxon>Pseudomonadati</taxon>
        <taxon>Bacteroidota</taxon>
        <taxon>Flavobacteriia</taxon>
        <taxon>Flavobacteriales</taxon>
        <taxon>Flavobacteriaceae</taxon>
        <taxon>Flavobacterium</taxon>
    </lineage>
</organism>
<evidence type="ECO:0000313" key="2">
    <source>
        <dbReference type="Proteomes" id="UP000318585"/>
    </source>
</evidence>
<reference evidence="1 2" key="1">
    <citation type="submission" date="2019-07" db="EMBL/GenBank/DDBJ databases">
        <title>Novel species of Flavobacterium.</title>
        <authorList>
            <person name="Liu Q."/>
            <person name="Xin Y.-H."/>
        </authorList>
    </citation>
    <scope>NUCLEOTIDE SEQUENCE [LARGE SCALE GENOMIC DNA]</scope>
    <source>
        <strain evidence="1 2">LB3P56</strain>
    </source>
</reference>
<protein>
    <submittedName>
        <fullName evidence="1">Uncharacterized protein</fullName>
    </submittedName>
</protein>
<dbReference type="AlphaFoldDB" id="A0A553C621"/>